<accession>A0ABP1RRE4</accession>
<dbReference type="CDD" id="cd06558">
    <property type="entry name" value="crotonase-like"/>
    <property type="match status" value="1"/>
</dbReference>
<comment type="caution">
    <text evidence="2">The sequence shown here is derived from an EMBL/GenBank/DDBJ whole genome shotgun (WGS) entry which is preliminary data.</text>
</comment>
<evidence type="ECO:0000313" key="2">
    <source>
        <dbReference type="EMBL" id="CAL8133715.1"/>
    </source>
</evidence>
<proteinExistence type="inferred from homology"/>
<dbReference type="SUPFAM" id="SSF52096">
    <property type="entry name" value="ClpP/crotonase"/>
    <property type="match status" value="1"/>
</dbReference>
<evidence type="ECO:0000313" key="3">
    <source>
        <dbReference type="Proteomes" id="UP001642540"/>
    </source>
</evidence>
<dbReference type="EMBL" id="CAXLJM020000101">
    <property type="protein sequence ID" value="CAL8133715.1"/>
    <property type="molecule type" value="Genomic_DNA"/>
</dbReference>
<dbReference type="InterPro" id="IPR029045">
    <property type="entry name" value="ClpP/crotonase-like_dom_sf"/>
</dbReference>
<dbReference type="PANTHER" id="PTHR43802">
    <property type="entry name" value="ENOYL-COA HYDRATASE"/>
    <property type="match status" value="1"/>
</dbReference>
<reference evidence="2 3" key="1">
    <citation type="submission" date="2024-08" db="EMBL/GenBank/DDBJ databases">
        <authorList>
            <person name="Cucini C."/>
            <person name="Frati F."/>
        </authorList>
    </citation>
    <scope>NUCLEOTIDE SEQUENCE [LARGE SCALE GENOMIC DNA]</scope>
</reference>
<keyword evidence="3" id="KW-1185">Reference proteome</keyword>
<name>A0ABP1RRE4_9HEXA</name>
<comment type="similarity">
    <text evidence="1">Belongs to the enoyl-CoA hydratase/isomerase family.</text>
</comment>
<dbReference type="NCBIfam" id="NF006128">
    <property type="entry name" value="PRK08272.1"/>
    <property type="match status" value="1"/>
</dbReference>
<sequence length="363" mass="40763">MLLQKVISLLSSQQWWSCRRRTRGYCQFLFLSNNKRNTTPPPAAATAMIANRHECFSYSTTTTGGSGSEIPHPFVSVGDFKSVKYWKENKGRVAHVMLNRAERLNAIDQHMPMELERAVKMANFDDQVKVILLYGEGNAFSSGYDLKIFSEGKRGEMLGNQEMPWDPLIDFRFMSACTSAFMEIWRSTKPVIAKIHRVAIGGGSDIALACDVTFTEDNARIGYPPSRVWGCPTTAFWFYRVGMEKAKRILLTGEILSGRKAADIGLIGESLKTSEELDEAVEAFIARIVTVPSNQLWFQKQMINQAVESMGLLNTQRLATIFDGMSRHTPEGVAFQQRAAQVGFKQAVMERDSGMVAEWSDKK</sequence>
<dbReference type="InterPro" id="IPR001753">
    <property type="entry name" value="Enoyl-CoA_hydra/iso"/>
</dbReference>
<dbReference type="Gene3D" id="3.90.226.10">
    <property type="entry name" value="2-enoyl-CoA Hydratase, Chain A, domain 1"/>
    <property type="match status" value="1"/>
</dbReference>
<evidence type="ECO:0008006" key="4">
    <source>
        <dbReference type="Google" id="ProtNLM"/>
    </source>
</evidence>
<gene>
    <name evidence="2" type="ORF">ODALV1_LOCUS25190</name>
</gene>
<dbReference type="Pfam" id="PF00378">
    <property type="entry name" value="ECH_1"/>
    <property type="match status" value="1"/>
</dbReference>
<dbReference type="PANTHER" id="PTHR43802:SF1">
    <property type="entry name" value="IP11341P-RELATED"/>
    <property type="match status" value="1"/>
</dbReference>
<organism evidence="2 3">
    <name type="scientific">Orchesella dallaii</name>
    <dbReference type="NCBI Taxonomy" id="48710"/>
    <lineage>
        <taxon>Eukaryota</taxon>
        <taxon>Metazoa</taxon>
        <taxon>Ecdysozoa</taxon>
        <taxon>Arthropoda</taxon>
        <taxon>Hexapoda</taxon>
        <taxon>Collembola</taxon>
        <taxon>Entomobryomorpha</taxon>
        <taxon>Entomobryoidea</taxon>
        <taxon>Orchesellidae</taxon>
        <taxon>Orchesellinae</taxon>
        <taxon>Orchesella</taxon>
    </lineage>
</organism>
<dbReference type="Proteomes" id="UP001642540">
    <property type="component" value="Unassembled WGS sequence"/>
</dbReference>
<evidence type="ECO:0000256" key="1">
    <source>
        <dbReference type="ARBA" id="ARBA00005254"/>
    </source>
</evidence>
<protein>
    <recommendedName>
        <fullName evidence="4">Enoyl-CoA hydratase</fullName>
    </recommendedName>
</protein>